<protein>
    <submittedName>
        <fullName evidence="3">Cobalamin-binding protein</fullName>
    </submittedName>
</protein>
<dbReference type="NCBIfam" id="NF038402">
    <property type="entry name" value="TroA_like"/>
    <property type="match status" value="1"/>
</dbReference>
<sequence>MKYLAGCMVLFCFCIQAEPQRIITLSPHLTEWVYSLGLQERLVAVSAHSNYPPEAQSLPIVADYNGADIAAIVALEPDLILAWQGGNKPQDISRLSTLGYKLYLSSPHRPEDIARELDEVSQLLGTSAQSRSLTDDFLKQLQALRQRYHREAPLDAFYYLWSHPLMTVGEQAWANQLLKVCGAQSLFSDSAVDYPQVSVQQVLRRQPDVLIAASQANKKSLETFWQPHRQVLSAPLIVTDPDKLSRYTLRLLPALSTLCDQLHNHASQP</sequence>
<dbReference type="Gene3D" id="3.40.50.1980">
    <property type="entry name" value="Nitrogenase molybdenum iron protein domain"/>
    <property type="match status" value="2"/>
</dbReference>
<dbReference type="CDD" id="cd01144">
    <property type="entry name" value="BtuF"/>
    <property type="match status" value="1"/>
</dbReference>
<evidence type="ECO:0000256" key="1">
    <source>
        <dbReference type="ARBA" id="ARBA00022729"/>
    </source>
</evidence>
<dbReference type="InterPro" id="IPR054828">
    <property type="entry name" value="Vit_B12_bind_prot"/>
</dbReference>
<feature type="domain" description="Fe/B12 periplasmic-binding" evidence="2">
    <location>
        <begin position="21"/>
        <end position="266"/>
    </location>
</feature>
<dbReference type="EMBL" id="QRHA01000001">
    <property type="protein sequence ID" value="RDV28981.1"/>
    <property type="molecule type" value="Genomic_DNA"/>
</dbReference>
<evidence type="ECO:0000259" key="2">
    <source>
        <dbReference type="PROSITE" id="PS50983"/>
    </source>
</evidence>
<comment type="caution">
    <text evidence="3">The sequence shown here is derived from an EMBL/GenBank/DDBJ whole genome shotgun (WGS) entry which is preliminary data.</text>
</comment>
<dbReference type="OrthoDB" id="6495095at2"/>
<dbReference type="PANTHER" id="PTHR30535:SF34">
    <property type="entry name" value="MOLYBDATE-BINDING PROTEIN MOLA"/>
    <property type="match status" value="1"/>
</dbReference>
<keyword evidence="4" id="KW-1185">Reference proteome</keyword>
<evidence type="ECO:0000313" key="4">
    <source>
        <dbReference type="Proteomes" id="UP000256561"/>
    </source>
</evidence>
<dbReference type="InterPro" id="IPR050902">
    <property type="entry name" value="ABC_Transporter_SBP"/>
</dbReference>
<dbReference type="PROSITE" id="PS50983">
    <property type="entry name" value="FE_B12_PBP"/>
    <property type="match status" value="1"/>
</dbReference>
<organism evidence="3 4">
    <name type="scientific">Alteromonas aestuariivivens</name>
    <dbReference type="NCBI Taxonomy" id="1938339"/>
    <lineage>
        <taxon>Bacteria</taxon>
        <taxon>Pseudomonadati</taxon>
        <taxon>Pseudomonadota</taxon>
        <taxon>Gammaproteobacteria</taxon>
        <taxon>Alteromonadales</taxon>
        <taxon>Alteromonadaceae</taxon>
        <taxon>Alteromonas/Salinimonas group</taxon>
        <taxon>Alteromonas</taxon>
    </lineage>
</organism>
<dbReference type="SUPFAM" id="SSF53807">
    <property type="entry name" value="Helical backbone' metal receptor"/>
    <property type="match status" value="1"/>
</dbReference>
<proteinExistence type="predicted"/>
<evidence type="ECO:0000313" key="3">
    <source>
        <dbReference type="EMBL" id="RDV28981.1"/>
    </source>
</evidence>
<reference evidence="4" key="1">
    <citation type="submission" date="2018-08" db="EMBL/GenBank/DDBJ databases">
        <authorList>
            <person name="Zhang J."/>
            <person name="Du Z.-J."/>
        </authorList>
    </citation>
    <scope>NUCLEOTIDE SEQUENCE [LARGE SCALE GENOMIC DNA]</scope>
    <source>
        <strain evidence="4">KCTC 52655</strain>
    </source>
</reference>
<dbReference type="Pfam" id="PF01497">
    <property type="entry name" value="Peripla_BP_2"/>
    <property type="match status" value="1"/>
</dbReference>
<dbReference type="Proteomes" id="UP000256561">
    <property type="component" value="Unassembled WGS sequence"/>
</dbReference>
<dbReference type="RefSeq" id="WP_115591272.1">
    <property type="nucleotide sequence ID" value="NZ_QRHA01000001.1"/>
</dbReference>
<dbReference type="AlphaFoldDB" id="A0A3D8MEK0"/>
<gene>
    <name evidence="3" type="ORF">DXV75_00490</name>
</gene>
<dbReference type="PANTHER" id="PTHR30535">
    <property type="entry name" value="VITAMIN B12-BINDING PROTEIN"/>
    <property type="match status" value="1"/>
</dbReference>
<keyword evidence="1" id="KW-0732">Signal</keyword>
<accession>A0A3D8MEK0</accession>
<dbReference type="InterPro" id="IPR002491">
    <property type="entry name" value="ABC_transptr_periplasmic_BD"/>
</dbReference>
<name>A0A3D8MEK0_9ALTE</name>